<keyword evidence="3 7" id="KW-0812">Transmembrane</keyword>
<accession>K0PLP6</accession>
<name>K0PLP6_9HYPH</name>
<evidence type="ECO:0000256" key="3">
    <source>
        <dbReference type="ARBA" id="ARBA00022692"/>
    </source>
</evidence>
<dbReference type="PANTHER" id="PTHR43652:SF2">
    <property type="entry name" value="BASIC AMINO ACID ANTIPORTER YFCC-RELATED"/>
    <property type="match status" value="1"/>
</dbReference>
<feature type="transmembrane region" description="Helical" evidence="7">
    <location>
        <begin position="87"/>
        <end position="108"/>
    </location>
</feature>
<dbReference type="PANTHER" id="PTHR43652">
    <property type="entry name" value="BASIC AMINO ACID ANTIPORTER YFCC-RELATED"/>
    <property type="match status" value="1"/>
</dbReference>
<dbReference type="InterPro" id="IPR051679">
    <property type="entry name" value="DASS-Related_Transporters"/>
</dbReference>
<feature type="transmembrane region" description="Helical" evidence="7">
    <location>
        <begin position="56"/>
        <end position="75"/>
    </location>
</feature>
<dbReference type="InterPro" id="IPR004680">
    <property type="entry name" value="Cit_transptr-like_dom"/>
</dbReference>
<comment type="subcellular location">
    <subcellularLocation>
        <location evidence="1">Membrane</location>
        <topology evidence="1">Multi-pass membrane protein</topology>
    </subcellularLocation>
</comment>
<dbReference type="AlphaFoldDB" id="K0PLP6"/>
<reference evidence="9 10" key="1">
    <citation type="journal article" date="2013" name="Genome Announc.">
        <title>Draft Genome Sequence of Rhizobium mesoamericanum STM3625, a Nitrogen-Fixing Symbiont of Mimosa pudica Isolated in French Guiana (South America).</title>
        <authorList>
            <person name="Moulin L."/>
            <person name="Mornico D."/>
            <person name="Melkonian R."/>
            <person name="Klonowska A."/>
        </authorList>
    </citation>
    <scope>NUCLEOTIDE SEQUENCE [LARGE SCALE GENOMIC DNA]</scope>
    <source>
        <strain evidence="9 10">STM3625</strain>
    </source>
</reference>
<proteinExistence type="predicted"/>
<evidence type="ECO:0000256" key="4">
    <source>
        <dbReference type="ARBA" id="ARBA00022737"/>
    </source>
</evidence>
<dbReference type="STRING" id="1211777.BN77_0327"/>
<gene>
    <name evidence="9" type="ORF">BN77_0327</name>
</gene>
<keyword evidence="2" id="KW-0813">Transport</keyword>
<dbReference type="HOGENOM" id="CLU_1968792_0_0_5"/>
<dbReference type="GO" id="GO:0055085">
    <property type="term" value="P:transmembrane transport"/>
    <property type="evidence" value="ECO:0007669"/>
    <property type="project" value="InterPro"/>
</dbReference>
<keyword evidence="4" id="KW-0677">Repeat</keyword>
<evidence type="ECO:0000259" key="8">
    <source>
        <dbReference type="Pfam" id="PF03600"/>
    </source>
</evidence>
<comment type="caution">
    <text evidence="9">The sequence shown here is derived from an EMBL/GenBank/DDBJ whole genome shotgun (WGS) entry which is preliminary data.</text>
</comment>
<dbReference type="EMBL" id="CANI01000029">
    <property type="protein sequence ID" value="CCM77386.1"/>
    <property type="molecule type" value="Genomic_DNA"/>
</dbReference>
<dbReference type="eggNOG" id="COG0471">
    <property type="taxonomic scope" value="Bacteria"/>
</dbReference>
<dbReference type="Pfam" id="PF03600">
    <property type="entry name" value="CitMHS"/>
    <property type="match status" value="1"/>
</dbReference>
<keyword evidence="10" id="KW-1185">Reference proteome</keyword>
<dbReference type="Proteomes" id="UP000009319">
    <property type="component" value="Unassembled WGS sequence"/>
</dbReference>
<evidence type="ECO:0000256" key="7">
    <source>
        <dbReference type="SAM" id="Phobius"/>
    </source>
</evidence>
<evidence type="ECO:0000313" key="10">
    <source>
        <dbReference type="Proteomes" id="UP000009319"/>
    </source>
</evidence>
<organism evidence="9 10">
    <name type="scientific">Rhizobium mesoamericanum STM3625</name>
    <dbReference type="NCBI Taxonomy" id="1211777"/>
    <lineage>
        <taxon>Bacteria</taxon>
        <taxon>Pseudomonadati</taxon>
        <taxon>Pseudomonadota</taxon>
        <taxon>Alphaproteobacteria</taxon>
        <taxon>Hyphomicrobiales</taxon>
        <taxon>Rhizobiaceae</taxon>
        <taxon>Rhizobium/Agrobacterium group</taxon>
        <taxon>Rhizobium</taxon>
    </lineage>
</organism>
<sequence length="127" mass="13504">MTTQQILAFSVIGLMMAIFLWDRFSYDLVACCSLVLAVAVGIVPFDTAFSGFSDDIVIIVGSALIVSAGVVRSRIVDTTIKRSFPNLTKLHAQLALLLIVVAVLSAFIKNIGAGNGRLSGHPARRGL</sequence>
<keyword evidence="5 7" id="KW-1133">Transmembrane helix</keyword>
<feature type="transmembrane region" description="Helical" evidence="7">
    <location>
        <begin position="28"/>
        <end position="50"/>
    </location>
</feature>
<evidence type="ECO:0000256" key="1">
    <source>
        <dbReference type="ARBA" id="ARBA00004141"/>
    </source>
</evidence>
<dbReference type="GO" id="GO:0005886">
    <property type="term" value="C:plasma membrane"/>
    <property type="evidence" value="ECO:0007669"/>
    <property type="project" value="TreeGrafter"/>
</dbReference>
<feature type="domain" description="Citrate transporter-like" evidence="8">
    <location>
        <begin position="17"/>
        <end position="112"/>
    </location>
</feature>
<evidence type="ECO:0000313" key="9">
    <source>
        <dbReference type="EMBL" id="CCM77386.1"/>
    </source>
</evidence>
<evidence type="ECO:0000256" key="2">
    <source>
        <dbReference type="ARBA" id="ARBA00022448"/>
    </source>
</evidence>
<feature type="transmembrane region" description="Helical" evidence="7">
    <location>
        <begin position="6"/>
        <end position="21"/>
    </location>
</feature>
<evidence type="ECO:0000256" key="6">
    <source>
        <dbReference type="ARBA" id="ARBA00023136"/>
    </source>
</evidence>
<protein>
    <recommendedName>
        <fullName evidence="8">Citrate transporter-like domain-containing protein</fullName>
    </recommendedName>
</protein>
<evidence type="ECO:0000256" key="5">
    <source>
        <dbReference type="ARBA" id="ARBA00022989"/>
    </source>
</evidence>
<keyword evidence="6 7" id="KW-0472">Membrane</keyword>